<dbReference type="PROSITE" id="PS51283">
    <property type="entry name" value="DUSP"/>
    <property type="match status" value="2"/>
</dbReference>
<dbReference type="GO" id="GO:0016579">
    <property type="term" value="P:protein deubiquitination"/>
    <property type="evidence" value="ECO:0007669"/>
    <property type="project" value="InterPro"/>
</dbReference>
<feature type="non-terminal residue" evidence="19">
    <location>
        <position position="1146"/>
    </location>
</feature>
<keyword evidence="14" id="KW-0862">Zinc</keyword>
<dbReference type="SUPFAM" id="SSF143791">
    <property type="entry name" value="DUSP-like"/>
    <property type="match status" value="2"/>
</dbReference>
<evidence type="ECO:0000256" key="6">
    <source>
        <dbReference type="ARBA" id="ARBA00022490"/>
    </source>
</evidence>
<evidence type="ECO:0000256" key="9">
    <source>
        <dbReference type="ARBA" id="ARBA00022723"/>
    </source>
</evidence>
<feature type="region of interest" description="Disordered" evidence="16">
    <location>
        <begin position="1105"/>
        <end position="1146"/>
    </location>
</feature>
<dbReference type="PROSITE" id="PS00972">
    <property type="entry name" value="USP_1"/>
    <property type="match status" value="1"/>
</dbReference>
<keyword evidence="13" id="KW-0378">Hydrolase</keyword>
<evidence type="ECO:0000256" key="11">
    <source>
        <dbReference type="ARBA" id="ARBA00022771"/>
    </source>
</evidence>
<evidence type="ECO:0000256" key="5">
    <source>
        <dbReference type="ARBA" id="ARBA00012759"/>
    </source>
</evidence>
<dbReference type="InterPro" id="IPR028889">
    <property type="entry name" value="USP"/>
</dbReference>
<keyword evidence="9" id="KW-0479">Metal-binding</keyword>
<evidence type="ECO:0000256" key="4">
    <source>
        <dbReference type="ARBA" id="ARBA00008269"/>
    </source>
</evidence>
<feature type="compositionally biased region" description="Low complexity" evidence="16">
    <location>
        <begin position="866"/>
        <end position="898"/>
    </location>
</feature>
<evidence type="ECO:0000256" key="16">
    <source>
        <dbReference type="SAM" id="MobiDB-lite"/>
    </source>
</evidence>
<dbReference type="Pfam" id="PF00443">
    <property type="entry name" value="UCH"/>
    <property type="match status" value="1"/>
</dbReference>
<dbReference type="GO" id="GO:0006897">
    <property type="term" value="P:endocytosis"/>
    <property type="evidence" value="ECO:0007669"/>
    <property type="project" value="UniProtKB-KW"/>
</dbReference>
<dbReference type="SMART" id="SM00695">
    <property type="entry name" value="DUSP"/>
    <property type="match status" value="2"/>
</dbReference>
<feature type="compositionally biased region" description="Polar residues" evidence="16">
    <location>
        <begin position="1060"/>
        <end position="1082"/>
    </location>
</feature>
<proteinExistence type="inferred from homology"/>
<feature type="region of interest" description="Disordered" evidence="16">
    <location>
        <begin position="1023"/>
        <end position="1082"/>
    </location>
</feature>
<dbReference type="InterPro" id="IPR018200">
    <property type="entry name" value="USP_CS"/>
</dbReference>
<keyword evidence="6" id="KW-0963">Cytoplasm</keyword>
<dbReference type="AlphaFoldDB" id="A0AAV2I6K8"/>
<comment type="catalytic activity">
    <reaction evidence="1">
        <text>Thiol-dependent hydrolysis of ester, thioester, amide, peptide and isopeptide bonds formed by the C-terminal Gly of ubiquitin (a 76-residue protein attached to proteins as an intracellular targeting signal).</text>
        <dbReference type="EC" id="3.4.19.12"/>
    </reaction>
</comment>
<feature type="region of interest" description="Disordered" evidence="16">
    <location>
        <begin position="1"/>
        <end position="31"/>
    </location>
</feature>
<feature type="compositionally biased region" description="Polar residues" evidence="16">
    <location>
        <begin position="241"/>
        <end position="257"/>
    </location>
</feature>
<evidence type="ECO:0000256" key="15">
    <source>
        <dbReference type="ARBA" id="ARBA00023212"/>
    </source>
</evidence>
<dbReference type="EMBL" id="CAXITT010000382">
    <property type="protein sequence ID" value="CAL1540457.1"/>
    <property type="molecule type" value="Genomic_DNA"/>
</dbReference>
<feature type="compositionally biased region" description="Polar residues" evidence="16">
    <location>
        <begin position="798"/>
        <end position="816"/>
    </location>
</feature>
<dbReference type="PANTHER" id="PTHR21646">
    <property type="entry name" value="UBIQUITIN CARBOXYL-TERMINAL HYDROLASE"/>
    <property type="match status" value="1"/>
</dbReference>
<keyword evidence="8" id="KW-0645">Protease</keyword>
<feature type="compositionally biased region" description="Acidic residues" evidence="16">
    <location>
        <begin position="144"/>
        <end position="162"/>
    </location>
</feature>
<feature type="domain" description="DUSP" evidence="18">
    <location>
        <begin position="595"/>
        <end position="687"/>
    </location>
</feature>
<evidence type="ECO:0000256" key="12">
    <source>
        <dbReference type="ARBA" id="ARBA00022786"/>
    </source>
</evidence>
<feature type="region of interest" description="Disordered" evidence="16">
    <location>
        <begin position="798"/>
        <end position="851"/>
    </location>
</feature>
<dbReference type="GO" id="GO:0006508">
    <property type="term" value="P:proteolysis"/>
    <property type="evidence" value="ECO:0007669"/>
    <property type="project" value="UniProtKB-KW"/>
</dbReference>
<dbReference type="Pfam" id="PF06337">
    <property type="entry name" value="DUSP"/>
    <property type="match status" value="2"/>
</dbReference>
<organism evidence="19 20">
    <name type="scientific">Lymnaea stagnalis</name>
    <name type="common">Great pond snail</name>
    <name type="synonym">Helix stagnalis</name>
    <dbReference type="NCBI Taxonomy" id="6523"/>
    <lineage>
        <taxon>Eukaryota</taxon>
        <taxon>Metazoa</taxon>
        <taxon>Spiralia</taxon>
        <taxon>Lophotrochozoa</taxon>
        <taxon>Mollusca</taxon>
        <taxon>Gastropoda</taxon>
        <taxon>Heterobranchia</taxon>
        <taxon>Euthyneura</taxon>
        <taxon>Panpulmonata</taxon>
        <taxon>Hygrophila</taxon>
        <taxon>Lymnaeoidea</taxon>
        <taxon>Lymnaeidae</taxon>
        <taxon>Lymnaea</taxon>
    </lineage>
</organism>
<protein>
    <recommendedName>
        <fullName evidence="5">ubiquitinyl hydrolase 1</fullName>
        <ecNumber evidence="5">3.4.19.12</ecNumber>
    </recommendedName>
</protein>
<dbReference type="InterPro" id="IPR035927">
    <property type="entry name" value="DUSP-like_sf"/>
</dbReference>
<comment type="caution">
    <text evidence="19">The sequence shown here is derived from an EMBL/GenBank/DDBJ whole genome shotgun (WGS) entry which is preliminary data.</text>
</comment>
<evidence type="ECO:0000256" key="7">
    <source>
        <dbReference type="ARBA" id="ARBA00022583"/>
    </source>
</evidence>
<dbReference type="InterPro" id="IPR006615">
    <property type="entry name" value="Pept_C19_DUSP"/>
</dbReference>
<keyword evidence="12" id="KW-0833">Ubl conjugation pathway</keyword>
<evidence type="ECO:0000259" key="18">
    <source>
        <dbReference type="PROSITE" id="PS51283"/>
    </source>
</evidence>
<keyword evidence="7" id="KW-0254">Endocytosis</keyword>
<evidence type="ECO:0000256" key="10">
    <source>
        <dbReference type="ARBA" id="ARBA00022737"/>
    </source>
</evidence>
<dbReference type="GO" id="GO:0008270">
    <property type="term" value="F:zinc ion binding"/>
    <property type="evidence" value="ECO:0007669"/>
    <property type="project" value="UniProtKB-KW"/>
</dbReference>
<dbReference type="InterPro" id="IPR050185">
    <property type="entry name" value="Ub_carboxyl-term_hydrolase"/>
</dbReference>
<dbReference type="InterPro" id="IPR038765">
    <property type="entry name" value="Papain-like_cys_pep_sf"/>
</dbReference>
<feature type="compositionally biased region" description="Polar residues" evidence="16">
    <location>
        <begin position="1"/>
        <end position="14"/>
    </location>
</feature>
<dbReference type="InterPro" id="IPR001394">
    <property type="entry name" value="Peptidase_C19_UCH"/>
</dbReference>
<reference evidence="19 20" key="1">
    <citation type="submission" date="2024-04" db="EMBL/GenBank/DDBJ databases">
        <authorList>
            <consortium name="Genoscope - CEA"/>
            <person name="William W."/>
        </authorList>
    </citation>
    <scope>NUCLEOTIDE SEQUENCE [LARGE SCALE GENOMIC DNA]</scope>
</reference>
<dbReference type="GO" id="GO:0004843">
    <property type="term" value="F:cysteine-type deubiquitinase activity"/>
    <property type="evidence" value="ECO:0007669"/>
    <property type="project" value="UniProtKB-EC"/>
</dbReference>
<evidence type="ECO:0000256" key="1">
    <source>
        <dbReference type="ARBA" id="ARBA00000707"/>
    </source>
</evidence>
<feature type="region of interest" description="Disordered" evidence="16">
    <location>
        <begin position="140"/>
        <end position="346"/>
    </location>
</feature>
<keyword evidence="11" id="KW-0863">Zinc-finger</keyword>
<keyword evidence="15" id="KW-0206">Cytoskeleton</keyword>
<comment type="subcellular location">
    <subcellularLocation>
        <location evidence="2">Cytoplasm</location>
        <location evidence="2">Cytoskeleton</location>
    </subcellularLocation>
    <subcellularLocation>
        <location evidence="3">Cytoplasm</location>
        <location evidence="3">Perinuclear region</location>
    </subcellularLocation>
</comment>
<dbReference type="GO" id="GO:0005856">
    <property type="term" value="C:cytoskeleton"/>
    <property type="evidence" value="ECO:0007669"/>
    <property type="project" value="UniProtKB-SubCell"/>
</dbReference>
<dbReference type="CDD" id="cd02674">
    <property type="entry name" value="Peptidase_C19R"/>
    <property type="match status" value="1"/>
</dbReference>
<dbReference type="Gene3D" id="3.30.2230.10">
    <property type="entry name" value="DUSP-like"/>
    <property type="match status" value="2"/>
</dbReference>
<feature type="compositionally biased region" description="Polar residues" evidence="16">
    <location>
        <begin position="313"/>
        <end position="329"/>
    </location>
</feature>
<dbReference type="FunFam" id="3.30.2230.10:FF:000001">
    <property type="entry name" value="Ubiquitinyl hydrolase 1"/>
    <property type="match status" value="1"/>
</dbReference>
<name>A0AAV2I6K8_LYMST</name>
<evidence type="ECO:0000256" key="14">
    <source>
        <dbReference type="ARBA" id="ARBA00022833"/>
    </source>
</evidence>
<evidence type="ECO:0000256" key="8">
    <source>
        <dbReference type="ARBA" id="ARBA00022670"/>
    </source>
</evidence>
<sequence length="1146" mass="125550">MSQADGSTCSTPQRSGSGEDSDSDCENENIRPRGLTGLQNLGNTCYLNSALQSLSNCPPLTRYFLDCPQLIRPEKPPMLSRSYLKLMTELWHKKRPSYVVPSGVVTGIKAVHPMFRGYTQQDAQEFLRCLMDQLHEELKVPFSDESESEDEDDGGGGDDDDGSNNASSNTITKHKNATADNVNRRSSRDSMSSQSDYETCDSGLSSERSSNGGRDNGSSDENNSDTNEASKLTKTERSRKSSLPSPVPSENTDSVANTKEMKETANLLEKISESDGQNRRQPSRMKAVMEGGDSREQGSSAYISNPVKDDGASPTSTTPTLVQPQQTRPKSPLGLTTKPRRKKNTRFESIISQTFDGKILSSVRCLNCNTVSTTKETFQDLSLPIPSKDHLHMLHAGYLPAGGVVPPKGGTCGEVHQGWLAWMYSWMKSWFIGPTITLQDCLLAFFSADELKGDNMYSCEKCKKLRNGLKYSKVLKLPEILSIHLKRFRHEFYSSKIGTYISFPLEGLDMEPYLHRGSVNDSKFHKACKDEVTLYDLVAIICHHGTAGGGHYTAYCLNHLNDQWYEFDDQYVTEVDVSQVQNCEAYVLFYRKSNKAIDNVRQKVKDLELSEISILRFFISKQWLSRFDTFAEPGPITNKDFLCKHGGVPPGKVNLIHDLYVEISQSTWELLYSRFGGGPVCNHLYTCKTCQSELEKLRQRQRTEKDMFIQLNDEFREEEHSATVYAISMAWFKEWEAFVKEKTDIPPGPIENSRIIMPKNPQPTLRLTSDYGQLSKEMWQFLHQIYGGGPEVIIRQSTGTSVKPTSSSPTLPQIQQGHGGALQPAVSSSSLSSSPSAAALSPNSSNTSAIGQSSSSVVTSFETTASQTTSYSSVSTSTSTHPPSSCTSMSCTPSTSVSRNDDLKEMADNSSLSSTDVAKVESSAEVPRAQSSLNICNKENTQPAELVPSTLDSSSETAAAGVKLVGSIPEYDQTSSPQKSVKPAESRSAPNILLNGTLDAPNRAKLMNSSAPSALLVALNETKDKNTDRKSPAGFLPNQPLSSPENISVSSVAKSEINKKFNSPASMRKSTATSNDSLPDSGFSTDHSCNDLHSILTDSTRSLTAAELGKPETNTSFNSIESDKQVTSLKASSPSTDLSEPFIAAA</sequence>
<dbReference type="PANTHER" id="PTHR21646:SF86">
    <property type="entry name" value="UBIQUITIN CARBOXYL-TERMINAL HYDROLASE"/>
    <property type="match status" value="1"/>
</dbReference>
<feature type="compositionally biased region" description="Low complexity" evidence="16">
    <location>
        <begin position="827"/>
        <end position="851"/>
    </location>
</feature>
<evidence type="ECO:0000313" key="20">
    <source>
        <dbReference type="Proteomes" id="UP001497497"/>
    </source>
</evidence>
<dbReference type="Gene3D" id="3.90.70.10">
    <property type="entry name" value="Cysteine proteinases"/>
    <property type="match status" value="2"/>
</dbReference>
<dbReference type="SUPFAM" id="SSF54001">
    <property type="entry name" value="Cysteine proteinases"/>
    <property type="match status" value="1"/>
</dbReference>
<gene>
    <name evidence="19" type="ORF">GSLYS_00014106001</name>
</gene>
<feature type="compositionally biased region" description="Polar residues" evidence="16">
    <location>
        <begin position="1112"/>
        <end position="1138"/>
    </location>
</feature>
<feature type="compositionally biased region" description="Polar residues" evidence="16">
    <location>
        <begin position="1039"/>
        <end position="1053"/>
    </location>
</feature>
<evidence type="ECO:0000256" key="13">
    <source>
        <dbReference type="ARBA" id="ARBA00022801"/>
    </source>
</evidence>
<evidence type="ECO:0000313" key="19">
    <source>
        <dbReference type="EMBL" id="CAL1540457.1"/>
    </source>
</evidence>
<keyword evidence="10" id="KW-0677">Repeat</keyword>
<feature type="domain" description="DUSP" evidence="18">
    <location>
        <begin position="696"/>
        <end position="798"/>
    </location>
</feature>
<dbReference type="GO" id="GO:0048471">
    <property type="term" value="C:perinuclear region of cytoplasm"/>
    <property type="evidence" value="ECO:0007669"/>
    <property type="project" value="UniProtKB-SubCell"/>
</dbReference>
<comment type="similarity">
    <text evidence="4">Belongs to the peptidase C19 family. USP20/USP33 subfamily.</text>
</comment>
<feature type="region of interest" description="Disordered" evidence="16">
    <location>
        <begin position="866"/>
        <end position="931"/>
    </location>
</feature>
<evidence type="ECO:0000256" key="2">
    <source>
        <dbReference type="ARBA" id="ARBA00004245"/>
    </source>
</evidence>
<accession>A0AAV2I6K8</accession>
<evidence type="ECO:0000256" key="3">
    <source>
        <dbReference type="ARBA" id="ARBA00004556"/>
    </source>
</evidence>
<dbReference type="Proteomes" id="UP001497497">
    <property type="component" value="Unassembled WGS sequence"/>
</dbReference>
<evidence type="ECO:0000259" key="17">
    <source>
        <dbReference type="PROSITE" id="PS50235"/>
    </source>
</evidence>
<dbReference type="PROSITE" id="PS50235">
    <property type="entry name" value="USP_3"/>
    <property type="match status" value="1"/>
</dbReference>
<dbReference type="EC" id="3.4.19.12" evidence="5"/>
<keyword evidence="20" id="KW-1185">Reference proteome</keyword>
<dbReference type="PROSITE" id="PS00973">
    <property type="entry name" value="USP_2"/>
    <property type="match status" value="1"/>
</dbReference>
<feature type="region of interest" description="Disordered" evidence="16">
    <location>
        <begin position="969"/>
        <end position="996"/>
    </location>
</feature>
<feature type="domain" description="USP" evidence="17">
    <location>
        <begin position="36"/>
        <end position="593"/>
    </location>
</feature>